<accession>A0A4Y2UL03</accession>
<dbReference type="EMBL" id="BGPR01036908">
    <property type="protein sequence ID" value="GBO12336.1"/>
    <property type="molecule type" value="Genomic_DNA"/>
</dbReference>
<name>A0A4Y2UL03_ARAVE</name>
<evidence type="ECO:0000313" key="2">
    <source>
        <dbReference type="EMBL" id="GBO12336.1"/>
    </source>
</evidence>
<protein>
    <submittedName>
        <fullName evidence="2">Uncharacterized protein</fullName>
    </submittedName>
</protein>
<evidence type="ECO:0000256" key="1">
    <source>
        <dbReference type="SAM" id="MobiDB-lite"/>
    </source>
</evidence>
<feature type="region of interest" description="Disordered" evidence="1">
    <location>
        <begin position="87"/>
        <end position="110"/>
    </location>
</feature>
<keyword evidence="3" id="KW-1185">Reference proteome</keyword>
<dbReference type="OrthoDB" id="425619at2759"/>
<comment type="caution">
    <text evidence="2">The sequence shown here is derived from an EMBL/GenBank/DDBJ whole genome shotgun (WGS) entry which is preliminary data.</text>
</comment>
<dbReference type="Proteomes" id="UP000499080">
    <property type="component" value="Unassembled WGS sequence"/>
</dbReference>
<proteinExistence type="predicted"/>
<gene>
    <name evidence="2" type="ORF">AVEN_180591_1</name>
</gene>
<reference evidence="2 3" key="1">
    <citation type="journal article" date="2019" name="Sci. Rep.">
        <title>Orb-weaving spider Araneus ventricosus genome elucidates the spidroin gene catalogue.</title>
        <authorList>
            <person name="Kono N."/>
            <person name="Nakamura H."/>
            <person name="Ohtoshi R."/>
            <person name="Moran D.A.P."/>
            <person name="Shinohara A."/>
            <person name="Yoshida Y."/>
            <person name="Fujiwara M."/>
            <person name="Mori M."/>
            <person name="Tomita M."/>
            <person name="Arakawa K."/>
        </authorList>
    </citation>
    <scope>NUCLEOTIDE SEQUENCE [LARGE SCALE GENOMIC DNA]</scope>
</reference>
<organism evidence="2 3">
    <name type="scientific">Araneus ventricosus</name>
    <name type="common">Orbweaver spider</name>
    <name type="synonym">Epeira ventricosa</name>
    <dbReference type="NCBI Taxonomy" id="182803"/>
    <lineage>
        <taxon>Eukaryota</taxon>
        <taxon>Metazoa</taxon>
        <taxon>Ecdysozoa</taxon>
        <taxon>Arthropoda</taxon>
        <taxon>Chelicerata</taxon>
        <taxon>Arachnida</taxon>
        <taxon>Araneae</taxon>
        <taxon>Araneomorphae</taxon>
        <taxon>Entelegynae</taxon>
        <taxon>Araneoidea</taxon>
        <taxon>Araneidae</taxon>
        <taxon>Araneus</taxon>
    </lineage>
</organism>
<sequence>MNRALKKEWRVSSPSGKKKWNSTWKDLFRSPLVKKTEIRGKLDASIECGSRKFHHRIYKDITVIPEFRPDFLPKIQLIADLEKNEMRGGRGNSTVSFRDGQVRGDDNEHDEHLNNKLKSFWNKETYRIREPAVDIVARPKNFASYQTLPSNLGESSNHFNG</sequence>
<dbReference type="AlphaFoldDB" id="A0A4Y2UL03"/>
<feature type="compositionally biased region" description="Basic and acidic residues" evidence="1">
    <location>
        <begin position="100"/>
        <end position="110"/>
    </location>
</feature>
<evidence type="ECO:0000313" key="3">
    <source>
        <dbReference type="Proteomes" id="UP000499080"/>
    </source>
</evidence>